<protein>
    <submittedName>
        <fullName evidence="2">Uncharacterized protein</fullName>
    </submittedName>
</protein>
<gene>
    <name evidence="2" type="ORF">DES49_0001</name>
</gene>
<reference evidence="2 3" key="1">
    <citation type="submission" date="2019-03" db="EMBL/GenBank/DDBJ databases">
        <title>Genomic Encyclopedia of Type Strains, Phase IV (KMG-IV): sequencing the most valuable type-strain genomes for metagenomic binning, comparative biology and taxonomic classification.</title>
        <authorList>
            <person name="Goeker M."/>
        </authorList>
    </citation>
    <scope>NUCLEOTIDE SEQUENCE [LARGE SCALE GENOMIC DNA]</scope>
    <source>
        <strain evidence="2 3">DSM 15505</strain>
    </source>
</reference>
<proteinExistence type="predicted"/>
<keyword evidence="1" id="KW-0812">Transmembrane</keyword>
<feature type="transmembrane region" description="Helical" evidence="1">
    <location>
        <begin position="12"/>
        <end position="33"/>
    </location>
</feature>
<keyword evidence="3" id="KW-1185">Reference proteome</keyword>
<accession>A0A4R7JZD4</accession>
<sequence length="239" mass="26732">MEDLACTWTPQVIVEIINALAWPVVVLLIALRFRSSIADSVRNFLSRNSVSEVSATTTGISAKFVAAKQSSETKESMGTSSAALPESMTIEAIRDRHSKAVTELSEEIYEGVLTHLQALDLSSEEEREILAKEISLLQSAIQFSDINKVLFRSQFNLFSIMSENNNYISREGLQKHFDEIKKFVGDGFEGWDWVKYVSYPVSTGLLVDECGGYTLSKLGRSYLNFMSRNPQLIDDLAKL</sequence>
<dbReference type="AlphaFoldDB" id="A0A4R7JZD4"/>
<evidence type="ECO:0000256" key="1">
    <source>
        <dbReference type="SAM" id="Phobius"/>
    </source>
</evidence>
<organism evidence="2 3">
    <name type="scientific">Halospina denitrificans</name>
    <dbReference type="NCBI Taxonomy" id="332522"/>
    <lineage>
        <taxon>Bacteria</taxon>
        <taxon>Pseudomonadati</taxon>
        <taxon>Pseudomonadota</taxon>
        <taxon>Gammaproteobacteria</taxon>
        <taxon>Halospina</taxon>
    </lineage>
</organism>
<name>A0A4R7JZD4_9GAMM</name>
<comment type="caution">
    <text evidence="2">The sequence shown here is derived from an EMBL/GenBank/DDBJ whole genome shotgun (WGS) entry which is preliminary data.</text>
</comment>
<dbReference type="EMBL" id="SOAX01000001">
    <property type="protein sequence ID" value="TDT43902.1"/>
    <property type="molecule type" value="Genomic_DNA"/>
</dbReference>
<dbReference type="Proteomes" id="UP000295830">
    <property type="component" value="Unassembled WGS sequence"/>
</dbReference>
<evidence type="ECO:0000313" key="2">
    <source>
        <dbReference type="EMBL" id="TDT43902.1"/>
    </source>
</evidence>
<keyword evidence="1" id="KW-0472">Membrane</keyword>
<keyword evidence="1" id="KW-1133">Transmembrane helix</keyword>
<dbReference type="RefSeq" id="WP_133734342.1">
    <property type="nucleotide sequence ID" value="NZ_SOAX01000001.1"/>
</dbReference>
<evidence type="ECO:0000313" key="3">
    <source>
        <dbReference type="Proteomes" id="UP000295830"/>
    </source>
</evidence>
<dbReference type="OrthoDB" id="6630490at2"/>